<evidence type="ECO:0000256" key="2">
    <source>
        <dbReference type="ARBA" id="ARBA00022692"/>
    </source>
</evidence>
<feature type="region of interest" description="Disordered" evidence="5">
    <location>
        <begin position="534"/>
        <end position="554"/>
    </location>
</feature>
<evidence type="ECO:0000313" key="8">
    <source>
        <dbReference type="EMBL" id="KAK2959646.1"/>
    </source>
</evidence>
<evidence type="ECO:0000256" key="3">
    <source>
        <dbReference type="ARBA" id="ARBA00022989"/>
    </source>
</evidence>
<feature type="domain" description="Anoctamin transmembrane" evidence="7">
    <location>
        <begin position="549"/>
        <end position="744"/>
    </location>
</feature>
<dbReference type="Proteomes" id="UP001281761">
    <property type="component" value="Unassembled WGS sequence"/>
</dbReference>
<reference evidence="8 9" key="1">
    <citation type="journal article" date="2022" name="bioRxiv">
        <title>Genomics of Preaxostyla Flagellates Illuminates Evolutionary Transitions and the Path Towards Mitochondrial Loss.</title>
        <authorList>
            <person name="Novak L.V.F."/>
            <person name="Treitli S.C."/>
            <person name="Pyrih J."/>
            <person name="Halakuc P."/>
            <person name="Pipaliya S.V."/>
            <person name="Vacek V."/>
            <person name="Brzon O."/>
            <person name="Soukal P."/>
            <person name="Eme L."/>
            <person name="Dacks J.B."/>
            <person name="Karnkowska A."/>
            <person name="Elias M."/>
            <person name="Hampl V."/>
        </authorList>
    </citation>
    <scope>NUCLEOTIDE SEQUENCE [LARGE SCALE GENOMIC DNA]</scope>
    <source>
        <strain evidence="8">NAU3</strain>
        <tissue evidence="8">Gut</tissue>
    </source>
</reference>
<organism evidence="8 9">
    <name type="scientific">Blattamonas nauphoetae</name>
    <dbReference type="NCBI Taxonomy" id="2049346"/>
    <lineage>
        <taxon>Eukaryota</taxon>
        <taxon>Metamonada</taxon>
        <taxon>Preaxostyla</taxon>
        <taxon>Oxymonadida</taxon>
        <taxon>Blattamonas</taxon>
    </lineage>
</organism>
<feature type="transmembrane region" description="Helical" evidence="6">
    <location>
        <begin position="663"/>
        <end position="682"/>
    </location>
</feature>
<feature type="transmembrane region" description="Helical" evidence="6">
    <location>
        <begin position="403"/>
        <end position="427"/>
    </location>
</feature>
<feature type="transmembrane region" description="Helical" evidence="6">
    <location>
        <begin position="280"/>
        <end position="302"/>
    </location>
</feature>
<comment type="subcellular location">
    <subcellularLocation>
        <location evidence="1">Membrane</location>
        <topology evidence="1">Multi-pass membrane protein</topology>
    </subcellularLocation>
</comment>
<keyword evidence="4 6" id="KW-0472">Membrane</keyword>
<evidence type="ECO:0000256" key="1">
    <source>
        <dbReference type="ARBA" id="ARBA00004141"/>
    </source>
</evidence>
<gene>
    <name evidence="8" type="ORF">BLNAU_5424</name>
</gene>
<feature type="transmembrane region" description="Helical" evidence="6">
    <location>
        <begin position="694"/>
        <end position="713"/>
    </location>
</feature>
<keyword evidence="3 6" id="KW-1133">Transmembrane helix</keyword>
<comment type="caution">
    <text evidence="8">The sequence shown here is derived from an EMBL/GenBank/DDBJ whole genome shotgun (WGS) entry which is preliminary data.</text>
</comment>
<protein>
    <recommendedName>
        <fullName evidence="7">Anoctamin transmembrane domain-containing protein</fullName>
    </recommendedName>
</protein>
<evidence type="ECO:0000256" key="6">
    <source>
        <dbReference type="SAM" id="Phobius"/>
    </source>
</evidence>
<feature type="domain" description="Anoctamin transmembrane" evidence="7">
    <location>
        <begin position="262"/>
        <end position="433"/>
    </location>
</feature>
<evidence type="ECO:0000259" key="7">
    <source>
        <dbReference type="Pfam" id="PF04547"/>
    </source>
</evidence>
<keyword evidence="2 6" id="KW-0812">Transmembrane</keyword>
<name>A0ABQ9Y7E4_9EUKA</name>
<evidence type="ECO:0000256" key="4">
    <source>
        <dbReference type="ARBA" id="ARBA00023136"/>
    </source>
</evidence>
<dbReference type="PANTHER" id="PTHR12308">
    <property type="entry name" value="ANOCTAMIN"/>
    <property type="match status" value="1"/>
</dbReference>
<dbReference type="InterPro" id="IPR049452">
    <property type="entry name" value="Anoctamin_TM"/>
</dbReference>
<accession>A0ABQ9Y7E4</accession>
<feature type="compositionally biased region" description="Basic residues" evidence="5">
    <location>
        <begin position="540"/>
        <end position="551"/>
    </location>
</feature>
<proteinExistence type="predicted"/>
<feature type="transmembrane region" description="Helical" evidence="6">
    <location>
        <begin position="608"/>
        <end position="632"/>
    </location>
</feature>
<dbReference type="Pfam" id="PF04547">
    <property type="entry name" value="Anoctamin"/>
    <property type="match status" value="2"/>
</dbReference>
<feature type="transmembrane region" description="Helical" evidence="6">
    <location>
        <begin position="364"/>
        <end position="383"/>
    </location>
</feature>
<evidence type="ECO:0000313" key="9">
    <source>
        <dbReference type="Proteomes" id="UP001281761"/>
    </source>
</evidence>
<dbReference type="InterPro" id="IPR007632">
    <property type="entry name" value="Anoctamin"/>
</dbReference>
<feature type="region of interest" description="Disordered" evidence="5">
    <location>
        <begin position="442"/>
        <end position="465"/>
    </location>
</feature>
<keyword evidence="9" id="KW-1185">Reference proteome</keyword>
<dbReference type="EMBL" id="JARBJD010000028">
    <property type="protein sequence ID" value="KAK2959646.1"/>
    <property type="molecule type" value="Genomic_DNA"/>
</dbReference>
<evidence type="ECO:0000256" key="5">
    <source>
        <dbReference type="SAM" id="MobiDB-lite"/>
    </source>
</evidence>
<sequence length="831" mass="94707">MVISGLIPFEPFHSSSKFLSLGLHYFPFIHFCSSNLTHANHPFPKALTNADDVELKDLIKLHEASQPIEIVDYMLVFENTEHPSFKEKETKILEEAAKKKSKEKNRRQTRYQAPARTSVLKVVDLPENLECDANKSAGDLVDDEIAQIRLEQSRERREHQQTKKVAQTENNDDVNEVALFSKSKQKTSKDIEKVKQLIMTKLADRRIAFDEQKSVDGKNILLRISAIFEALCIEAEQVTNDDKFGDIPFGDSLIPQVAISVERVAAQFAFNEYLIKSLSILALVGIVVFVLDQLVDVVIIFVRSSIFDRLWRRKNARSLYDTNSLKPTEPDMIRPVFIGKMQFSDITGHTERVYPTRLKVCRTVVSWIVSAIFLALSIAGQWATVFYEADLVSTFHVQADSEAVLFLVRCKPSLINGVLQMVLWSLYGRVASRSGKSVQRGRALQAAHSSCEHPPHPPVPEEGARTHCHWQSDRECPCVEETSTNTTLRTEEEGAVKNLDDDQSRFNTPTPGMDLMSQDLYSQTQSRLNTMETADDVRGRKGKKEKKKVRQSTKMTVVPRELMLELREKRREFREYENEYNKRMSEVEFEQSKGKYDYVQQYLDKLNYILQIAFFTPISPLSSLVALISGVLDTLSARYKLLNTKQHPIPSTRPNTSWMETSITTIIWASIPLTTLELYYCFRAKLTDLFTGGYTPTTADNAAFVFFIQFLAALALENLFLAVRAAIALSVSAVPRMVRRSIKEDEKICSRASTCAQRLIQAYPHIPTDNISEQSLCSGDFQRSLSFKPDRRVYNQHPDAGSQLSALNDLQQEHFLRQQRHLPAQNWLTKS</sequence>
<dbReference type="PANTHER" id="PTHR12308:SF73">
    <property type="entry name" value="ANOCTAMIN"/>
    <property type="match status" value="1"/>
</dbReference>